<comment type="caution">
    <text evidence="1">The sequence shown here is derived from an EMBL/GenBank/DDBJ whole genome shotgun (WGS) entry which is preliminary data.</text>
</comment>
<reference evidence="1 2" key="1">
    <citation type="submission" date="2021-06" db="EMBL/GenBank/DDBJ databases">
        <authorList>
            <person name="Kallberg Y."/>
            <person name="Tangrot J."/>
            <person name="Rosling A."/>
        </authorList>
    </citation>
    <scope>NUCLEOTIDE SEQUENCE [LARGE SCALE GENOMIC DNA]</scope>
    <source>
        <strain evidence="1 2">120-4 pot B 10/14</strain>
    </source>
</reference>
<accession>A0ABN7VB77</accession>
<dbReference type="Proteomes" id="UP000789901">
    <property type="component" value="Unassembled WGS sequence"/>
</dbReference>
<proteinExistence type="predicted"/>
<evidence type="ECO:0000313" key="2">
    <source>
        <dbReference type="Proteomes" id="UP000789901"/>
    </source>
</evidence>
<keyword evidence="2" id="KW-1185">Reference proteome</keyword>
<organism evidence="1 2">
    <name type="scientific">Gigaspora margarita</name>
    <dbReference type="NCBI Taxonomy" id="4874"/>
    <lineage>
        <taxon>Eukaryota</taxon>
        <taxon>Fungi</taxon>
        <taxon>Fungi incertae sedis</taxon>
        <taxon>Mucoromycota</taxon>
        <taxon>Glomeromycotina</taxon>
        <taxon>Glomeromycetes</taxon>
        <taxon>Diversisporales</taxon>
        <taxon>Gigasporaceae</taxon>
        <taxon>Gigaspora</taxon>
    </lineage>
</organism>
<protein>
    <submittedName>
        <fullName evidence="1">15918_t:CDS:1</fullName>
    </submittedName>
</protein>
<sequence>MSQDGCDKSGTSMKFIGKLWNQNSELSFGAQRNRCLTAEFRAWSVLDNFSFSGGSEK</sequence>
<name>A0ABN7VB77_GIGMA</name>
<gene>
    <name evidence="1" type="ORF">GMARGA_LOCUS15977</name>
</gene>
<evidence type="ECO:0000313" key="1">
    <source>
        <dbReference type="EMBL" id="CAG8746853.1"/>
    </source>
</evidence>
<dbReference type="EMBL" id="CAJVQB010011326">
    <property type="protein sequence ID" value="CAG8746853.1"/>
    <property type="molecule type" value="Genomic_DNA"/>
</dbReference>